<dbReference type="NCBIfam" id="TIGR00305">
    <property type="entry name" value="putative toxin-antitoxin system toxin component, PIN family"/>
    <property type="match status" value="1"/>
</dbReference>
<evidence type="ECO:0000313" key="3">
    <source>
        <dbReference type="EMBL" id="MBB5272536.1"/>
    </source>
</evidence>
<evidence type="ECO:0000313" key="4">
    <source>
        <dbReference type="Proteomes" id="UP000532440"/>
    </source>
</evidence>
<dbReference type="AlphaFoldDB" id="A0A7W8HI79"/>
<dbReference type="Pfam" id="PF13470">
    <property type="entry name" value="PIN_3"/>
    <property type="match status" value="1"/>
</dbReference>
<dbReference type="SUPFAM" id="SSF88723">
    <property type="entry name" value="PIN domain-like"/>
    <property type="match status" value="1"/>
</dbReference>
<comment type="caution">
    <text evidence="3">The sequence shown here is derived from an EMBL/GenBank/DDBJ whole genome shotgun (WGS) entry which is preliminary data.</text>
</comment>
<dbReference type="CDD" id="cd09854">
    <property type="entry name" value="PIN_VapC-like"/>
    <property type="match status" value="1"/>
</dbReference>
<dbReference type="RefSeq" id="WP_221302802.1">
    <property type="nucleotide sequence ID" value="NZ_BAABEW010000022.1"/>
</dbReference>
<keyword evidence="1" id="KW-0812">Transmembrane</keyword>
<evidence type="ECO:0000259" key="2">
    <source>
        <dbReference type="Pfam" id="PF13470"/>
    </source>
</evidence>
<gene>
    <name evidence="3" type="ORF">HNQ70_002559</name>
</gene>
<dbReference type="PANTHER" id="PTHR34610:SF3">
    <property type="entry name" value="SSL7007 PROTEIN"/>
    <property type="match status" value="1"/>
</dbReference>
<protein>
    <submittedName>
        <fullName evidence="3">Putative PIN family toxin of toxin-antitoxin system</fullName>
    </submittedName>
</protein>
<organism evidence="3 4">
    <name type="scientific">Quisquiliibacterium transsilvanicum</name>
    <dbReference type="NCBI Taxonomy" id="1549638"/>
    <lineage>
        <taxon>Bacteria</taxon>
        <taxon>Pseudomonadati</taxon>
        <taxon>Pseudomonadota</taxon>
        <taxon>Betaproteobacteria</taxon>
        <taxon>Burkholderiales</taxon>
        <taxon>Burkholderiaceae</taxon>
        <taxon>Quisquiliibacterium</taxon>
    </lineage>
</organism>
<dbReference type="EMBL" id="JACHGB010000005">
    <property type="protein sequence ID" value="MBB5272536.1"/>
    <property type="molecule type" value="Genomic_DNA"/>
</dbReference>
<dbReference type="InterPro" id="IPR002850">
    <property type="entry name" value="PIN_toxin-like"/>
</dbReference>
<reference evidence="3 4" key="1">
    <citation type="submission" date="2020-08" db="EMBL/GenBank/DDBJ databases">
        <title>Genomic Encyclopedia of Type Strains, Phase IV (KMG-IV): sequencing the most valuable type-strain genomes for metagenomic binning, comparative biology and taxonomic classification.</title>
        <authorList>
            <person name="Goeker M."/>
        </authorList>
    </citation>
    <scope>NUCLEOTIDE SEQUENCE [LARGE SCALE GENOMIC DNA]</scope>
    <source>
        <strain evidence="3 4">DSM 29781</strain>
    </source>
</reference>
<dbReference type="InterPro" id="IPR029060">
    <property type="entry name" value="PIN-like_dom_sf"/>
</dbReference>
<dbReference type="Proteomes" id="UP000532440">
    <property type="component" value="Unassembled WGS sequence"/>
</dbReference>
<feature type="domain" description="PIN" evidence="2">
    <location>
        <begin position="27"/>
        <end position="138"/>
    </location>
</feature>
<accession>A0A7W8HI79</accession>
<name>A0A7W8HI79_9BURK</name>
<keyword evidence="1" id="KW-1133">Transmembrane helix</keyword>
<evidence type="ECO:0000256" key="1">
    <source>
        <dbReference type="SAM" id="Phobius"/>
    </source>
</evidence>
<keyword evidence="4" id="KW-1185">Reference proteome</keyword>
<sequence>MIVEVPNAHRASSFMTAQVLSLIMATVVLDTNVLVAALLRGGGTGRAVLRACLRGQYQPVLGPALLAEYEDVLGRSELFADSVLSAKERDEVFDGLMNRCRWVEVFYAWRPNLPDEGDNHLIELAVAAQADAIVTHNLRDVARGELKFPMLRVLTPDQCLEVFPCPP</sequence>
<dbReference type="PANTHER" id="PTHR34610">
    <property type="entry name" value="SSL7007 PROTEIN"/>
    <property type="match status" value="1"/>
</dbReference>
<keyword evidence="1" id="KW-0472">Membrane</keyword>
<feature type="transmembrane region" description="Helical" evidence="1">
    <location>
        <begin position="20"/>
        <end position="39"/>
    </location>
</feature>
<dbReference type="InterPro" id="IPR002716">
    <property type="entry name" value="PIN_dom"/>
</dbReference>
<proteinExistence type="predicted"/>